<keyword evidence="3 5" id="KW-0697">Rotamase</keyword>
<dbReference type="PIRSF" id="PIRSF001473">
    <property type="entry name" value="FK506-bp_FPR3"/>
    <property type="match status" value="1"/>
</dbReference>
<dbReference type="FunFam" id="3.10.50.40:FF:000006">
    <property type="entry name" value="Peptidyl-prolyl cis-trans isomerase"/>
    <property type="match status" value="1"/>
</dbReference>
<feature type="compositionally biased region" description="Basic and acidic residues" evidence="7">
    <location>
        <begin position="181"/>
        <end position="194"/>
    </location>
</feature>
<feature type="domain" description="PPIase FKBP-type" evidence="8">
    <location>
        <begin position="351"/>
        <end position="437"/>
    </location>
</feature>
<dbReference type="GO" id="GO:0000785">
    <property type="term" value="C:chromatin"/>
    <property type="evidence" value="ECO:0007669"/>
    <property type="project" value="TreeGrafter"/>
</dbReference>
<dbReference type="Gene3D" id="2.60.120.340">
    <property type="entry name" value="Nucleoplasmin core domain"/>
    <property type="match status" value="1"/>
</dbReference>
<dbReference type="InterPro" id="IPR023566">
    <property type="entry name" value="PPIase_Fpr3/Fpr4-like"/>
</dbReference>
<accession>A0A0C2WUF6</accession>
<dbReference type="InterPro" id="IPR001179">
    <property type="entry name" value="PPIase_FKBP_dom"/>
</dbReference>
<feature type="compositionally biased region" description="Acidic residues" evidence="7">
    <location>
        <begin position="129"/>
        <end position="139"/>
    </location>
</feature>
<dbReference type="STRING" id="933852.A0A0C2WUF6"/>
<dbReference type="Gene3D" id="3.10.50.40">
    <property type="match status" value="1"/>
</dbReference>
<evidence type="ECO:0000256" key="4">
    <source>
        <dbReference type="ARBA" id="ARBA00023235"/>
    </source>
</evidence>
<sequence length="437" mass="48195">MPLPVHTWAIELNPSEKKTFELTDLADLKITAATLDPVLKDQTGRSTVILHITHKTSKDSDSEDESEEEEEEEISPTKLVLTSLTPGKTESMLLDSIITRPATVVCEVIGKNTIHLSGYLYVNDTEIESHDDDDDEEYPGDFNILNMKDDDDDDDESDEDYPGEMEYDLEPDESELEDMDRDAFAHLHDSGRFEEVDELEEEDEAETEKPAEIPKKQIEATKKRPRESEEEEETPKLSKKQKKKLKAQQAAAEAALENNNDGPPQKKQKAEDGKPVAVSTSKKETPPAKNEANGNVAPATKSEKEKGKGEKKEKEKSNNGTETTTGQTVKHPNGLSVTDSKVGTGATAKKGSRLSMRYIGKLSNGKVFDSNTNGRPFQFRLGNGEVIKGWDQGLLGMKVGGERLLVIPPALAYGKQKTGGIPPNSTLTFEVKLLDIS</sequence>
<evidence type="ECO:0000256" key="5">
    <source>
        <dbReference type="PIRNR" id="PIRNR001473"/>
    </source>
</evidence>
<dbReference type="EMBL" id="KN824287">
    <property type="protein sequence ID" value="KIM29798.1"/>
    <property type="molecule type" value="Genomic_DNA"/>
</dbReference>
<feature type="compositionally biased region" description="Low complexity" evidence="7">
    <location>
        <begin position="247"/>
        <end position="257"/>
    </location>
</feature>
<protein>
    <recommendedName>
        <fullName evidence="5">FK506-binding protein</fullName>
        <ecNumber evidence="5">5.2.1.8</ecNumber>
    </recommendedName>
</protein>
<feature type="compositionally biased region" description="Polar residues" evidence="7">
    <location>
        <begin position="327"/>
        <end position="341"/>
    </location>
</feature>
<dbReference type="Pfam" id="PF00254">
    <property type="entry name" value="FKBP_C"/>
    <property type="match status" value="1"/>
</dbReference>
<evidence type="ECO:0000256" key="3">
    <source>
        <dbReference type="ARBA" id="ARBA00023110"/>
    </source>
</evidence>
<evidence type="ECO:0000313" key="10">
    <source>
        <dbReference type="Proteomes" id="UP000054097"/>
    </source>
</evidence>
<evidence type="ECO:0000313" key="9">
    <source>
        <dbReference type="EMBL" id="KIM29798.1"/>
    </source>
</evidence>
<feature type="compositionally biased region" description="Acidic residues" evidence="7">
    <location>
        <begin position="61"/>
        <end position="74"/>
    </location>
</feature>
<dbReference type="GO" id="GO:0005730">
    <property type="term" value="C:nucleolus"/>
    <property type="evidence" value="ECO:0007669"/>
    <property type="project" value="TreeGrafter"/>
</dbReference>
<gene>
    <name evidence="9" type="ORF">M408DRAFT_22668</name>
</gene>
<dbReference type="GO" id="GO:0003755">
    <property type="term" value="F:peptidyl-prolyl cis-trans isomerase activity"/>
    <property type="evidence" value="ECO:0007669"/>
    <property type="project" value="UniProtKB-KW"/>
</dbReference>
<evidence type="ECO:0000256" key="6">
    <source>
        <dbReference type="PROSITE-ProRule" id="PRU00277"/>
    </source>
</evidence>
<dbReference type="SUPFAM" id="SSF54534">
    <property type="entry name" value="FKBP-like"/>
    <property type="match status" value="1"/>
</dbReference>
<reference evidence="9 10" key="1">
    <citation type="submission" date="2014-04" db="EMBL/GenBank/DDBJ databases">
        <authorList>
            <consortium name="DOE Joint Genome Institute"/>
            <person name="Kuo A."/>
            <person name="Zuccaro A."/>
            <person name="Kohler A."/>
            <person name="Nagy L.G."/>
            <person name="Floudas D."/>
            <person name="Copeland A."/>
            <person name="Barry K.W."/>
            <person name="Cichocki N."/>
            <person name="Veneault-Fourrey C."/>
            <person name="LaButti K."/>
            <person name="Lindquist E.A."/>
            <person name="Lipzen A."/>
            <person name="Lundell T."/>
            <person name="Morin E."/>
            <person name="Murat C."/>
            <person name="Sun H."/>
            <person name="Tunlid A."/>
            <person name="Henrissat B."/>
            <person name="Grigoriev I.V."/>
            <person name="Hibbett D.S."/>
            <person name="Martin F."/>
            <person name="Nordberg H.P."/>
            <person name="Cantor M.N."/>
            <person name="Hua S.X."/>
        </authorList>
    </citation>
    <scope>NUCLEOTIDE SEQUENCE [LARGE SCALE GENOMIC DNA]</scope>
    <source>
        <strain evidence="9 10">MAFF 305830</strain>
    </source>
</reference>
<organism evidence="9 10">
    <name type="scientific">Serendipita vermifera MAFF 305830</name>
    <dbReference type="NCBI Taxonomy" id="933852"/>
    <lineage>
        <taxon>Eukaryota</taxon>
        <taxon>Fungi</taxon>
        <taxon>Dikarya</taxon>
        <taxon>Basidiomycota</taxon>
        <taxon>Agaricomycotina</taxon>
        <taxon>Agaricomycetes</taxon>
        <taxon>Sebacinales</taxon>
        <taxon>Serendipitaceae</taxon>
        <taxon>Serendipita</taxon>
    </lineage>
</organism>
<evidence type="ECO:0000256" key="1">
    <source>
        <dbReference type="ARBA" id="ARBA00000971"/>
    </source>
</evidence>
<name>A0A0C2WUF6_SERVB</name>
<evidence type="ECO:0000256" key="7">
    <source>
        <dbReference type="SAM" id="MobiDB-lite"/>
    </source>
</evidence>
<dbReference type="InterPro" id="IPR041232">
    <property type="entry name" value="NPL"/>
</dbReference>
<proteinExistence type="inferred from homology"/>
<dbReference type="PROSITE" id="PS50059">
    <property type="entry name" value="FKBP_PPIASE"/>
    <property type="match status" value="1"/>
</dbReference>
<reference evidence="10" key="2">
    <citation type="submission" date="2015-01" db="EMBL/GenBank/DDBJ databases">
        <title>Evolutionary Origins and Diversification of the Mycorrhizal Mutualists.</title>
        <authorList>
            <consortium name="DOE Joint Genome Institute"/>
            <consortium name="Mycorrhizal Genomics Consortium"/>
            <person name="Kohler A."/>
            <person name="Kuo A."/>
            <person name="Nagy L.G."/>
            <person name="Floudas D."/>
            <person name="Copeland A."/>
            <person name="Barry K.W."/>
            <person name="Cichocki N."/>
            <person name="Veneault-Fourrey C."/>
            <person name="LaButti K."/>
            <person name="Lindquist E.A."/>
            <person name="Lipzen A."/>
            <person name="Lundell T."/>
            <person name="Morin E."/>
            <person name="Murat C."/>
            <person name="Riley R."/>
            <person name="Ohm R."/>
            <person name="Sun H."/>
            <person name="Tunlid A."/>
            <person name="Henrissat B."/>
            <person name="Grigoriev I.V."/>
            <person name="Hibbett D.S."/>
            <person name="Martin F."/>
        </authorList>
    </citation>
    <scope>NUCLEOTIDE SEQUENCE [LARGE SCALE GENOMIC DNA]</scope>
    <source>
        <strain evidence="10">MAFF 305830</strain>
    </source>
</reference>
<dbReference type="AlphaFoldDB" id="A0A0C2WUF6"/>
<dbReference type="PANTHER" id="PTHR43811:SF19">
    <property type="entry name" value="39 KDA FK506-BINDING NUCLEAR PROTEIN"/>
    <property type="match status" value="1"/>
</dbReference>
<feature type="region of interest" description="Disordered" evidence="7">
    <location>
        <begin position="51"/>
        <end position="78"/>
    </location>
</feature>
<feature type="compositionally biased region" description="Basic and acidic residues" evidence="7">
    <location>
        <begin position="207"/>
        <end position="222"/>
    </location>
</feature>
<dbReference type="OrthoDB" id="1902587at2759"/>
<keyword evidence="10" id="KW-1185">Reference proteome</keyword>
<dbReference type="PANTHER" id="PTHR43811">
    <property type="entry name" value="FKBP-TYPE PEPTIDYL-PROLYL CIS-TRANS ISOMERASE FKPA"/>
    <property type="match status" value="1"/>
</dbReference>
<feature type="compositionally biased region" description="Basic and acidic residues" evidence="7">
    <location>
        <begin position="301"/>
        <end position="317"/>
    </location>
</feature>
<feature type="compositionally biased region" description="Basic residues" evidence="7">
    <location>
        <begin position="237"/>
        <end position="246"/>
    </location>
</feature>
<dbReference type="InterPro" id="IPR046357">
    <property type="entry name" value="PPIase_dom_sf"/>
</dbReference>
<comment type="catalytic activity">
    <reaction evidence="1 5 6">
        <text>[protein]-peptidylproline (omega=180) = [protein]-peptidylproline (omega=0)</text>
        <dbReference type="Rhea" id="RHEA:16237"/>
        <dbReference type="Rhea" id="RHEA-COMP:10747"/>
        <dbReference type="Rhea" id="RHEA-COMP:10748"/>
        <dbReference type="ChEBI" id="CHEBI:83833"/>
        <dbReference type="ChEBI" id="CHEBI:83834"/>
        <dbReference type="EC" id="5.2.1.8"/>
    </reaction>
</comment>
<feature type="region of interest" description="Disordered" evidence="7">
    <location>
        <begin position="129"/>
        <end position="350"/>
    </location>
</feature>
<comment type="similarity">
    <text evidence="2">Belongs to the FKBP-type PPIase family. FKBP3/4 subfamily.</text>
</comment>
<feature type="compositionally biased region" description="Acidic residues" evidence="7">
    <location>
        <begin position="195"/>
        <end position="206"/>
    </location>
</feature>
<dbReference type="Pfam" id="PF17800">
    <property type="entry name" value="NPL"/>
    <property type="match status" value="1"/>
</dbReference>
<dbReference type="EC" id="5.2.1.8" evidence="5"/>
<evidence type="ECO:0000259" key="8">
    <source>
        <dbReference type="PROSITE" id="PS50059"/>
    </source>
</evidence>
<dbReference type="Proteomes" id="UP000054097">
    <property type="component" value="Unassembled WGS sequence"/>
</dbReference>
<dbReference type="HOGENOM" id="CLU_022297_3_0_1"/>
<evidence type="ECO:0000256" key="2">
    <source>
        <dbReference type="ARBA" id="ARBA00007838"/>
    </source>
</evidence>
<feature type="compositionally biased region" description="Acidic residues" evidence="7">
    <location>
        <begin position="149"/>
        <end position="180"/>
    </location>
</feature>
<keyword evidence="4 5" id="KW-0413">Isomerase</keyword>